<keyword evidence="5" id="KW-0169">Cobalamin biosynthesis</keyword>
<evidence type="ECO:0000256" key="8">
    <source>
        <dbReference type="ARBA" id="ARBA00023136"/>
    </source>
</evidence>
<keyword evidence="7 9" id="KW-1133">Transmembrane helix</keyword>
<reference evidence="10" key="1">
    <citation type="journal article" date="2015" name="Nature">
        <title>Complex archaea that bridge the gap between prokaryotes and eukaryotes.</title>
        <authorList>
            <person name="Spang A."/>
            <person name="Saw J.H."/>
            <person name="Jorgensen S.L."/>
            <person name="Zaremba-Niedzwiedzka K."/>
            <person name="Martijn J."/>
            <person name="Lind A.E."/>
            <person name="van Eijk R."/>
            <person name="Schleper C."/>
            <person name="Guy L."/>
            <person name="Ettema T.J."/>
        </authorList>
    </citation>
    <scope>NUCLEOTIDE SEQUENCE</scope>
</reference>
<dbReference type="UniPathway" id="UPA00148"/>
<proteinExistence type="inferred from homology"/>
<accession>A0A0F9CD66</accession>
<feature type="transmembrane region" description="Helical" evidence="9">
    <location>
        <begin position="51"/>
        <end position="71"/>
    </location>
</feature>
<evidence type="ECO:0000313" key="10">
    <source>
        <dbReference type="EMBL" id="KKL47298.1"/>
    </source>
</evidence>
<keyword evidence="6 9" id="KW-0812">Transmembrane</keyword>
<evidence type="ECO:0000256" key="9">
    <source>
        <dbReference type="SAM" id="Phobius"/>
    </source>
</evidence>
<comment type="pathway">
    <text evidence="2">Cofactor biosynthesis; adenosylcobalamin biosynthesis.</text>
</comment>
<keyword evidence="4" id="KW-1003">Cell membrane</keyword>
<comment type="similarity">
    <text evidence="3">Belongs to the CobD/CbiB family.</text>
</comment>
<dbReference type="InterPro" id="IPR004485">
    <property type="entry name" value="Cobalamin_biosynth_CobD/CbiB"/>
</dbReference>
<dbReference type="Pfam" id="PF03186">
    <property type="entry name" value="CobD_Cbib"/>
    <property type="match status" value="1"/>
</dbReference>
<evidence type="ECO:0000256" key="7">
    <source>
        <dbReference type="ARBA" id="ARBA00022989"/>
    </source>
</evidence>
<evidence type="ECO:0000256" key="5">
    <source>
        <dbReference type="ARBA" id="ARBA00022573"/>
    </source>
</evidence>
<sequence length="133" mass="14110">MIDLKYQILIAVVLDLIAGDPRWMPHPVKLIGRLAVVMEWPARRLLRRPRLAGIVAALSVIGLSGAVAWGLVQAAGWLHPAVGDAVSILLIVVVVAAGKIIRSQARLISRSHGVIGRLIVVNDPTGGRAGTVN</sequence>
<dbReference type="GO" id="GO:0048472">
    <property type="term" value="F:threonine-phosphate decarboxylase activity"/>
    <property type="evidence" value="ECO:0007669"/>
    <property type="project" value="InterPro"/>
</dbReference>
<dbReference type="PANTHER" id="PTHR34308:SF1">
    <property type="entry name" value="COBALAMIN BIOSYNTHESIS PROTEIN CBIB"/>
    <property type="match status" value="1"/>
</dbReference>
<dbReference type="PANTHER" id="PTHR34308">
    <property type="entry name" value="COBALAMIN BIOSYNTHESIS PROTEIN CBIB"/>
    <property type="match status" value="1"/>
</dbReference>
<protein>
    <recommendedName>
        <fullName evidence="11">Cobalamin biosynthesis protein CobD</fullName>
    </recommendedName>
</protein>
<feature type="transmembrane region" description="Helical" evidence="9">
    <location>
        <begin position="77"/>
        <end position="101"/>
    </location>
</feature>
<comment type="caution">
    <text evidence="10">The sequence shown here is derived from an EMBL/GenBank/DDBJ whole genome shotgun (WGS) entry which is preliminary data.</text>
</comment>
<evidence type="ECO:0008006" key="11">
    <source>
        <dbReference type="Google" id="ProtNLM"/>
    </source>
</evidence>
<evidence type="ECO:0000256" key="6">
    <source>
        <dbReference type="ARBA" id="ARBA00022692"/>
    </source>
</evidence>
<dbReference type="AlphaFoldDB" id="A0A0F9CD66"/>
<name>A0A0F9CD66_9ZZZZ</name>
<evidence type="ECO:0000256" key="3">
    <source>
        <dbReference type="ARBA" id="ARBA00006263"/>
    </source>
</evidence>
<comment type="subcellular location">
    <subcellularLocation>
        <location evidence="1">Cell membrane</location>
        <topology evidence="1">Multi-pass membrane protein</topology>
    </subcellularLocation>
</comment>
<dbReference type="EMBL" id="LAZR01033717">
    <property type="protein sequence ID" value="KKL47298.1"/>
    <property type="molecule type" value="Genomic_DNA"/>
</dbReference>
<dbReference type="GO" id="GO:0009236">
    <property type="term" value="P:cobalamin biosynthetic process"/>
    <property type="evidence" value="ECO:0007669"/>
    <property type="project" value="UniProtKB-UniPathway"/>
</dbReference>
<organism evidence="10">
    <name type="scientific">marine sediment metagenome</name>
    <dbReference type="NCBI Taxonomy" id="412755"/>
    <lineage>
        <taxon>unclassified sequences</taxon>
        <taxon>metagenomes</taxon>
        <taxon>ecological metagenomes</taxon>
    </lineage>
</organism>
<evidence type="ECO:0000256" key="4">
    <source>
        <dbReference type="ARBA" id="ARBA00022475"/>
    </source>
</evidence>
<evidence type="ECO:0000256" key="2">
    <source>
        <dbReference type="ARBA" id="ARBA00004953"/>
    </source>
</evidence>
<feature type="non-terminal residue" evidence="10">
    <location>
        <position position="133"/>
    </location>
</feature>
<evidence type="ECO:0000256" key="1">
    <source>
        <dbReference type="ARBA" id="ARBA00004651"/>
    </source>
</evidence>
<dbReference type="GO" id="GO:0005886">
    <property type="term" value="C:plasma membrane"/>
    <property type="evidence" value="ECO:0007669"/>
    <property type="project" value="UniProtKB-SubCell"/>
</dbReference>
<keyword evidence="8 9" id="KW-0472">Membrane</keyword>
<gene>
    <name evidence="10" type="ORF">LCGC14_2336930</name>
</gene>